<organism evidence="12 13">
    <name type="scientific">Falsiruegeria mediterranea M17</name>
    <dbReference type="NCBI Taxonomy" id="1200281"/>
    <lineage>
        <taxon>Bacteria</taxon>
        <taxon>Pseudomonadati</taxon>
        <taxon>Pseudomonadota</taxon>
        <taxon>Alphaproteobacteria</taxon>
        <taxon>Rhodobacterales</taxon>
        <taxon>Roseobacteraceae</taxon>
        <taxon>Falsiruegeria</taxon>
    </lineage>
</organism>
<keyword evidence="4 12" id="KW-0436">Ligase</keyword>
<dbReference type="PANTHER" id="PTHR43201:SF5">
    <property type="entry name" value="MEDIUM-CHAIN ACYL-COA LIGASE ACSF2, MITOCHONDRIAL"/>
    <property type="match status" value="1"/>
</dbReference>
<evidence type="ECO:0000259" key="11">
    <source>
        <dbReference type="Pfam" id="PF13193"/>
    </source>
</evidence>
<feature type="domain" description="AMP-binding enzyme C-terminal" evidence="11">
    <location>
        <begin position="444"/>
        <end position="519"/>
    </location>
</feature>
<evidence type="ECO:0000313" key="12">
    <source>
        <dbReference type="EMBL" id="SPJ28855.1"/>
    </source>
</evidence>
<evidence type="ECO:0000256" key="2">
    <source>
        <dbReference type="ARBA" id="ARBA00006432"/>
    </source>
</evidence>
<dbReference type="SUPFAM" id="SSF56801">
    <property type="entry name" value="Acetyl-CoA synthetase-like"/>
    <property type="match status" value="1"/>
</dbReference>
<dbReference type="GO" id="GO:0046872">
    <property type="term" value="F:metal ion binding"/>
    <property type="evidence" value="ECO:0007669"/>
    <property type="project" value="UniProtKB-KW"/>
</dbReference>
<evidence type="ECO:0000313" key="13">
    <source>
        <dbReference type="Proteomes" id="UP000244898"/>
    </source>
</evidence>
<dbReference type="OrthoDB" id="9803968at2"/>
<keyword evidence="6" id="KW-0460">Magnesium</keyword>
<evidence type="ECO:0000259" key="10">
    <source>
        <dbReference type="Pfam" id="PF00501"/>
    </source>
</evidence>
<dbReference type="Pfam" id="PF00501">
    <property type="entry name" value="AMP-binding"/>
    <property type="match status" value="1"/>
</dbReference>
<evidence type="ECO:0000256" key="9">
    <source>
        <dbReference type="ARBA" id="ARBA00067668"/>
    </source>
</evidence>
<comment type="catalytic activity">
    <reaction evidence="7">
        <text>3-(methylsulfanyl)propanoate + ATP + CoA = 3-(methylsulfanyl)propanoyl-CoA + AMP + diphosphate</text>
        <dbReference type="Rhea" id="RHEA:43052"/>
        <dbReference type="ChEBI" id="CHEBI:30616"/>
        <dbReference type="ChEBI" id="CHEBI:33019"/>
        <dbReference type="ChEBI" id="CHEBI:49016"/>
        <dbReference type="ChEBI" id="CHEBI:57287"/>
        <dbReference type="ChEBI" id="CHEBI:82815"/>
        <dbReference type="ChEBI" id="CHEBI:456215"/>
        <dbReference type="EC" id="6.2.1.44"/>
    </reaction>
    <physiologicalReaction direction="left-to-right" evidence="7">
        <dbReference type="Rhea" id="RHEA:43053"/>
    </physiologicalReaction>
</comment>
<sequence length="537" mass="58433">MYDVELTRSEFLIQDDEVILETTVGGLLREVAQAVPDQLALVEIDETGANGRRWTYKQLLQDAEDIARSLTTRYEPGERVCVWAPNIPEWVLLEYACSLAGLTLVTANPAYQVQELAYVLEQSRSVALFRTASFRGNPMAEIADEAVQGLPNLRDVIDIEDWDALLAQGQKSPQLPLVSASDPAQIQYTSGTTGFPKGAVLSHRGITNNARFYAERTGATPRAPWATMMPLFHTAGCGMAVLGSLQSRSPLFLVKLFGPEPVLEMIEREGIVATGGVPTMLVAMLEVMENRAFDLSALETFMSGGSMVAPDLVEKITTALGCTFQTVYGQTECSPLVTQHHVGEALADISTTVGQPMPQTEVSIRSTDKNSVVAIGDVGEICVRGYCTMLEYNDNPEATKATIDDDGWLHTGDLGTMDARGYVAVTGRVKEMIIRGGENLFPAEIENVLLTHPSVAEVAVVGLPDEKWGEVVAAFIRPAEGFDVDPETLKTHCRAEMAAIKTPVVWSKVNSFPLTGSGKIQKFQMRDNYLSGKLRAI</sequence>
<dbReference type="EC" id="6.2.1.44" evidence="8"/>
<evidence type="ECO:0000256" key="4">
    <source>
        <dbReference type="ARBA" id="ARBA00022598"/>
    </source>
</evidence>
<dbReference type="Pfam" id="PF13193">
    <property type="entry name" value="AMP-binding_C"/>
    <property type="match status" value="1"/>
</dbReference>
<feature type="domain" description="AMP-dependent synthetase/ligase" evidence="10">
    <location>
        <begin position="29"/>
        <end position="392"/>
    </location>
</feature>
<evidence type="ECO:0000256" key="5">
    <source>
        <dbReference type="ARBA" id="ARBA00022723"/>
    </source>
</evidence>
<evidence type="ECO:0000256" key="3">
    <source>
        <dbReference type="ARBA" id="ARBA00011738"/>
    </source>
</evidence>
<evidence type="ECO:0000256" key="6">
    <source>
        <dbReference type="ARBA" id="ARBA00022842"/>
    </source>
</evidence>
<dbReference type="GO" id="GO:0006631">
    <property type="term" value="P:fatty acid metabolic process"/>
    <property type="evidence" value="ECO:0007669"/>
    <property type="project" value="TreeGrafter"/>
</dbReference>
<dbReference type="GO" id="GO:0031956">
    <property type="term" value="F:medium-chain fatty acid-CoA ligase activity"/>
    <property type="evidence" value="ECO:0007669"/>
    <property type="project" value="TreeGrafter"/>
</dbReference>
<comment type="cofactor">
    <cofactor evidence="1">
        <name>Mg(2+)</name>
        <dbReference type="ChEBI" id="CHEBI:18420"/>
    </cofactor>
</comment>
<protein>
    <recommendedName>
        <fullName evidence="9">3-methylmercaptopropionyl-CoA ligase</fullName>
        <ecNumber evidence="8">6.2.1.44</ecNumber>
    </recommendedName>
</protein>
<name>A0A2R8C8W3_9RHOB</name>
<accession>A0A2R8C8W3</accession>
<keyword evidence="5" id="KW-0479">Metal-binding</keyword>
<dbReference type="Proteomes" id="UP000244898">
    <property type="component" value="Unassembled WGS sequence"/>
</dbReference>
<dbReference type="EMBL" id="ONZG01000005">
    <property type="protein sequence ID" value="SPJ28855.1"/>
    <property type="molecule type" value="Genomic_DNA"/>
</dbReference>
<dbReference type="Gene3D" id="3.40.50.980">
    <property type="match status" value="2"/>
</dbReference>
<keyword evidence="13" id="KW-1185">Reference proteome</keyword>
<reference evidence="13" key="1">
    <citation type="submission" date="2018-03" db="EMBL/GenBank/DDBJ databases">
        <authorList>
            <person name="Rodrigo-Torres L."/>
            <person name="Arahal R. D."/>
            <person name="Lucena T."/>
        </authorList>
    </citation>
    <scope>NUCLEOTIDE SEQUENCE [LARGE SCALE GENOMIC DNA]</scope>
    <source>
        <strain evidence="13">CECT 7615</strain>
    </source>
</reference>
<comment type="similarity">
    <text evidence="2">Belongs to the ATP-dependent AMP-binding enzyme family.</text>
</comment>
<evidence type="ECO:0000256" key="1">
    <source>
        <dbReference type="ARBA" id="ARBA00001946"/>
    </source>
</evidence>
<dbReference type="Gene3D" id="2.30.38.10">
    <property type="entry name" value="Luciferase, Domain 3"/>
    <property type="match status" value="1"/>
</dbReference>
<dbReference type="AlphaFoldDB" id="A0A2R8C8W3"/>
<dbReference type="InterPro" id="IPR045851">
    <property type="entry name" value="AMP-bd_C_sf"/>
</dbReference>
<dbReference type="InterPro" id="IPR025110">
    <property type="entry name" value="AMP-bd_C"/>
</dbReference>
<gene>
    <name evidence="12" type="primary">fadD3_1</name>
    <name evidence="12" type="ORF">TRM7615_02364</name>
</gene>
<dbReference type="InterPro" id="IPR020845">
    <property type="entry name" value="AMP-binding_CS"/>
</dbReference>
<dbReference type="PANTHER" id="PTHR43201">
    <property type="entry name" value="ACYL-COA SYNTHETASE"/>
    <property type="match status" value="1"/>
</dbReference>
<proteinExistence type="inferred from homology"/>
<comment type="subunit">
    <text evidence="3">Homodimer.</text>
</comment>
<dbReference type="Gene3D" id="3.30.300.30">
    <property type="match status" value="1"/>
</dbReference>
<dbReference type="RefSeq" id="WP_108787664.1">
    <property type="nucleotide sequence ID" value="NZ_ONZG01000005.1"/>
</dbReference>
<dbReference type="PROSITE" id="PS00455">
    <property type="entry name" value="AMP_BINDING"/>
    <property type="match status" value="1"/>
</dbReference>
<dbReference type="FunFam" id="3.30.300.30:FF:000008">
    <property type="entry name" value="2,3-dihydroxybenzoate-AMP ligase"/>
    <property type="match status" value="1"/>
</dbReference>
<evidence type="ECO:0000256" key="7">
    <source>
        <dbReference type="ARBA" id="ARBA00051915"/>
    </source>
</evidence>
<dbReference type="InterPro" id="IPR000873">
    <property type="entry name" value="AMP-dep_synth/lig_dom"/>
</dbReference>
<evidence type="ECO:0000256" key="8">
    <source>
        <dbReference type="ARBA" id="ARBA00066616"/>
    </source>
</evidence>